<protein>
    <submittedName>
        <fullName evidence="2">LexA repressor</fullName>
    </submittedName>
</protein>
<dbReference type="InterPro" id="IPR015927">
    <property type="entry name" value="Peptidase_S24_S26A/B/C"/>
</dbReference>
<dbReference type="SUPFAM" id="SSF51306">
    <property type="entry name" value="LexA/Signal peptidase"/>
    <property type="match status" value="1"/>
</dbReference>
<name>A0A2X1BIF2_BREVE</name>
<evidence type="ECO:0000313" key="2">
    <source>
        <dbReference type="EMBL" id="SPU55899.1"/>
    </source>
</evidence>
<feature type="domain" description="HTH cro/C1-type" evidence="1">
    <location>
        <begin position="12"/>
        <end position="67"/>
    </location>
</feature>
<dbReference type="EMBL" id="UAQP01000014">
    <property type="protein sequence ID" value="SPU55899.1"/>
    <property type="molecule type" value="Genomic_DNA"/>
</dbReference>
<dbReference type="GO" id="GO:0003677">
    <property type="term" value="F:DNA binding"/>
    <property type="evidence" value="ECO:0007669"/>
    <property type="project" value="InterPro"/>
</dbReference>
<dbReference type="Proteomes" id="UP000251186">
    <property type="component" value="Unassembled WGS sequence"/>
</dbReference>
<dbReference type="InterPro" id="IPR001387">
    <property type="entry name" value="Cro/C1-type_HTH"/>
</dbReference>
<accession>A0A2X1BIF2</accession>
<organism evidence="2 3">
    <name type="scientific">Brevundimonas vesicularis</name>
    <name type="common">Pseudomonas vesicularis</name>
    <dbReference type="NCBI Taxonomy" id="41276"/>
    <lineage>
        <taxon>Bacteria</taxon>
        <taxon>Pseudomonadati</taxon>
        <taxon>Pseudomonadota</taxon>
        <taxon>Alphaproteobacteria</taxon>
        <taxon>Caulobacterales</taxon>
        <taxon>Caulobacteraceae</taxon>
        <taxon>Brevundimonas</taxon>
    </lineage>
</organism>
<evidence type="ECO:0000313" key="3">
    <source>
        <dbReference type="Proteomes" id="UP000251186"/>
    </source>
</evidence>
<dbReference type="PROSITE" id="PS50943">
    <property type="entry name" value="HTH_CROC1"/>
    <property type="match status" value="1"/>
</dbReference>
<dbReference type="AlphaFoldDB" id="A0A2X1BIF2"/>
<dbReference type="RefSeq" id="WP_181669222.1">
    <property type="nucleotide sequence ID" value="NZ_UAQP01000014.1"/>
</dbReference>
<sequence>MPRMIEIDRDKLRQLIADRGTSPRAVSRGVGGNDHLVRDILSGRSRNARADTIAKIADYLEVPSSAFMSGSDAAERAATIAAATLPIRGVVQAGAWLEIDEDQSEPETYPAAADLRFPIAAQWLSVVRGDSMNALERNGQPAAIYDGDMVHCVDVTAIEYSPRDGDIVEVERIRAQGGVREVTLKQVEIIGGVVQLWPRSTNPRWTSPIPYADGDVSDTEVRIRGWVIGSLRRF</sequence>
<dbReference type="Gene3D" id="2.10.109.10">
    <property type="entry name" value="Umud Fragment, subunit A"/>
    <property type="match status" value="1"/>
</dbReference>
<dbReference type="Gene3D" id="1.10.260.40">
    <property type="entry name" value="lambda repressor-like DNA-binding domains"/>
    <property type="match status" value="1"/>
</dbReference>
<dbReference type="Pfam" id="PF00717">
    <property type="entry name" value="Peptidase_S24"/>
    <property type="match status" value="1"/>
</dbReference>
<dbReference type="SUPFAM" id="SSF47413">
    <property type="entry name" value="lambda repressor-like DNA-binding domains"/>
    <property type="match status" value="1"/>
</dbReference>
<dbReference type="InterPro" id="IPR010982">
    <property type="entry name" value="Lambda_DNA-bd_dom_sf"/>
</dbReference>
<dbReference type="InterPro" id="IPR036286">
    <property type="entry name" value="LexA/Signal_pep-like_sf"/>
</dbReference>
<evidence type="ECO:0000259" key="1">
    <source>
        <dbReference type="PROSITE" id="PS50943"/>
    </source>
</evidence>
<proteinExistence type="predicted"/>
<dbReference type="Pfam" id="PF13443">
    <property type="entry name" value="HTH_26"/>
    <property type="match status" value="1"/>
</dbReference>
<gene>
    <name evidence="2" type="ORF">NCTC11166_03302</name>
</gene>
<reference evidence="2 3" key="1">
    <citation type="submission" date="2018-06" db="EMBL/GenBank/DDBJ databases">
        <authorList>
            <consortium name="Pathogen Informatics"/>
            <person name="Doyle S."/>
        </authorList>
    </citation>
    <scope>NUCLEOTIDE SEQUENCE [LARGE SCALE GENOMIC DNA]</scope>
    <source>
        <strain evidence="2 3">NCTC11166</strain>
    </source>
</reference>